<organism evidence="6">
    <name type="scientific">Salinicola endophyticus</name>
    <dbReference type="NCBI Taxonomy" id="1949083"/>
    <lineage>
        <taxon>Bacteria</taxon>
        <taxon>Pseudomonadati</taxon>
        <taxon>Pseudomonadota</taxon>
        <taxon>Gammaproteobacteria</taxon>
        <taxon>Oceanospirillales</taxon>
        <taxon>Halomonadaceae</taxon>
        <taxon>Salinicola</taxon>
    </lineage>
</organism>
<keyword evidence="4" id="KW-0812">Transmembrane</keyword>
<feature type="transmembrane region" description="Helical" evidence="4">
    <location>
        <begin position="136"/>
        <end position="156"/>
    </location>
</feature>
<comment type="cofactor">
    <cofactor evidence="1">
        <name>Mg(2+)</name>
        <dbReference type="ChEBI" id="CHEBI:18420"/>
    </cofactor>
</comment>
<protein>
    <recommendedName>
        <fullName evidence="2">diguanylate cyclase</fullName>
        <ecNumber evidence="2">2.7.7.65</ecNumber>
    </recommendedName>
</protein>
<dbReference type="InterPro" id="IPR043128">
    <property type="entry name" value="Rev_trsase/Diguanyl_cyclase"/>
</dbReference>
<dbReference type="NCBIfam" id="TIGR00254">
    <property type="entry name" value="GGDEF"/>
    <property type="match status" value="1"/>
</dbReference>
<gene>
    <name evidence="6" type="ORF">ABV408_13585</name>
</gene>
<evidence type="ECO:0000256" key="3">
    <source>
        <dbReference type="ARBA" id="ARBA00034247"/>
    </source>
</evidence>
<evidence type="ECO:0000256" key="2">
    <source>
        <dbReference type="ARBA" id="ARBA00012528"/>
    </source>
</evidence>
<dbReference type="RefSeq" id="WP_353979460.1">
    <property type="nucleotide sequence ID" value="NZ_CP159578.1"/>
</dbReference>
<feature type="transmembrane region" description="Helical" evidence="4">
    <location>
        <begin position="162"/>
        <end position="180"/>
    </location>
</feature>
<dbReference type="Gene3D" id="3.30.70.270">
    <property type="match status" value="1"/>
</dbReference>
<evidence type="ECO:0000313" key="6">
    <source>
        <dbReference type="EMBL" id="XCJ78461.1"/>
    </source>
</evidence>
<dbReference type="CDD" id="cd01949">
    <property type="entry name" value="GGDEF"/>
    <property type="match status" value="1"/>
</dbReference>
<dbReference type="SMART" id="SM00267">
    <property type="entry name" value="GGDEF"/>
    <property type="match status" value="1"/>
</dbReference>
<evidence type="ECO:0000256" key="1">
    <source>
        <dbReference type="ARBA" id="ARBA00001946"/>
    </source>
</evidence>
<feature type="transmembrane region" description="Helical" evidence="4">
    <location>
        <begin position="83"/>
        <end position="102"/>
    </location>
</feature>
<dbReference type="InterPro" id="IPR029787">
    <property type="entry name" value="Nucleotide_cyclase"/>
</dbReference>
<keyword evidence="6" id="KW-0548">Nucleotidyltransferase</keyword>
<dbReference type="EMBL" id="CP159578">
    <property type="protein sequence ID" value="XCJ78461.1"/>
    <property type="molecule type" value="Genomic_DNA"/>
</dbReference>
<dbReference type="SUPFAM" id="SSF55073">
    <property type="entry name" value="Nucleotide cyclase"/>
    <property type="match status" value="1"/>
</dbReference>
<feature type="transmembrane region" description="Helical" evidence="4">
    <location>
        <begin position="108"/>
        <end position="129"/>
    </location>
</feature>
<name>A0AB74U385_9GAMM</name>
<dbReference type="Pfam" id="PF00990">
    <property type="entry name" value="GGDEF"/>
    <property type="match status" value="1"/>
</dbReference>
<accession>A0AB74U385</accession>
<dbReference type="PANTHER" id="PTHR45138">
    <property type="entry name" value="REGULATORY COMPONENTS OF SENSORY TRANSDUCTION SYSTEM"/>
    <property type="match status" value="1"/>
</dbReference>
<dbReference type="PANTHER" id="PTHR45138:SF9">
    <property type="entry name" value="DIGUANYLATE CYCLASE DGCM-RELATED"/>
    <property type="match status" value="1"/>
</dbReference>
<dbReference type="InterPro" id="IPR000160">
    <property type="entry name" value="GGDEF_dom"/>
</dbReference>
<dbReference type="InterPro" id="IPR050469">
    <property type="entry name" value="Diguanylate_Cyclase"/>
</dbReference>
<feature type="domain" description="GGDEF" evidence="5">
    <location>
        <begin position="225"/>
        <end position="353"/>
    </location>
</feature>
<dbReference type="AlphaFoldDB" id="A0AB74U385"/>
<keyword evidence="4" id="KW-1133">Transmembrane helix</keyword>
<keyword evidence="4" id="KW-0472">Membrane</keyword>
<dbReference type="FunFam" id="3.30.70.270:FF:000001">
    <property type="entry name" value="Diguanylate cyclase domain protein"/>
    <property type="match status" value="1"/>
</dbReference>
<dbReference type="PROSITE" id="PS50887">
    <property type="entry name" value="GGDEF"/>
    <property type="match status" value="1"/>
</dbReference>
<feature type="transmembrane region" description="Helical" evidence="4">
    <location>
        <begin position="59"/>
        <end position="78"/>
    </location>
</feature>
<reference evidence="6" key="1">
    <citation type="submission" date="2024-06" db="EMBL/GenBank/DDBJ databases">
        <title>Complete genome of Salinicola endophyticus HNIBRBA4755.</title>
        <authorList>
            <person name="Shin S.Y."/>
            <person name="Kang H."/>
            <person name="Song J."/>
        </authorList>
    </citation>
    <scope>NUCLEOTIDE SEQUENCE</scope>
    <source>
        <strain evidence="6">HNIBRBA4755</strain>
    </source>
</reference>
<dbReference type="GO" id="GO:0052621">
    <property type="term" value="F:diguanylate cyclase activity"/>
    <property type="evidence" value="ECO:0007669"/>
    <property type="project" value="UniProtKB-EC"/>
</dbReference>
<dbReference type="EC" id="2.7.7.65" evidence="2"/>
<evidence type="ECO:0000259" key="5">
    <source>
        <dbReference type="PROSITE" id="PS50887"/>
    </source>
</evidence>
<comment type="catalytic activity">
    <reaction evidence="3">
        <text>2 GTP = 3',3'-c-di-GMP + 2 diphosphate</text>
        <dbReference type="Rhea" id="RHEA:24898"/>
        <dbReference type="ChEBI" id="CHEBI:33019"/>
        <dbReference type="ChEBI" id="CHEBI:37565"/>
        <dbReference type="ChEBI" id="CHEBI:58805"/>
        <dbReference type="EC" id="2.7.7.65"/>
    </reaction>
</comment>
<feature type="transmembrane region" description="Helical" evidence="4">
    <location>
        <begin position="29"/>
        <end position="53"/>
    </location>
</feature>
<proteinExistence type="predicted"/>
<evidence type="ECO:0000256" key="4">
    <source>
        <dbReference type="SAM" id="Phobius"/>
    </source>
</evidence>
<keyword evidence="6" id="KW-0808">Transferase</keyword>
<sequence>MNVKGTKVVEFLLSKYLNISKSNDQYRRLGLILITILSCTAVSAFFTFYNLVIDYYPPLFYVDLAGTLLGGVSLYIFLRFRWILLASFILILMVTGVCFMVMVDRNNLDYSLAWAFVAPLISIFLLGYLYGTLYSLLYLAFVMWLSGSNLGVWQPAPWDRDSFSNIIAIYLLLFMLSCYYEASRRYAHQLLQESNDKLRTLASTDALTGLFNRRHMEDLLLNSEKSLFIIMADVDNFKNINDEFGHAVGDEVLISLGKIMQSVAGTDGTVGRWGGEEFIIAINASHEKEVMRFPQRLLEAVSSHQFATGRPVTVSLGCAFHNAKEHRATLRSVDEALYSAKTSGKNCYKLVKYSP</sequence>